<dbReference type="EMBL" id="MK746083">
    <property type="protein sequence ID" value="QED40651.1"/>
    <property type="molecule type" value="Genomic_DNA"/>
</dbReference>
<evidence type="ECO:0000313" key="3">
    <source>
        <dbReference type="Proteomes" id="UP001162233"/>
    </source>
</evidence>
<dbReference type="GeneID" id="80541337"/>
<keyword evidence="3" id="KW-1185">Reference proteome</keyword>
<reference evidence="2" key="1">
    <citation type="journal article" date="2019" name="Viruses">
        <title>A Novel Alphabaculovirus from the Soybean Looper, Chrysodeixis includens, that Produces Tetrahedral Occlusion Bodies and Encodes Two Copies of he65.</title>
        <authorList>
            <person name="Harrison R.L."/>
            <person name="Rowley D.L."/>
            <person name="Popham H.J.R."/>
        </authorList>
    </citation>
    <scope>NUCLEOTIDE SEQUENCE</scope>
    <source>
        <strain evidence="2">ChinNPV-1</strain>
    </source>
</reference>
<sequence length="296" mass="33620">MHDSYKIILSHQWYIKILLGICGLLICSIGITGLTNTKYALIIDYHNGSDIVDMSIFLVVYGFLIALSVVCKPSLAVFFTVPITVTSILSLCAVDWLVRYGHIAGLDVAYRDYDKHNVCWNGIVTMDRNAIESSNCFTTDNKFIIFCAQCRQEYYPGEPTFLRSKRFTVALTVLCLLLVQIGHVYVIYSKITTRRLQSSKQTTTTSLVETITTAENETTETYIDLKDDEYDDEFDHYDQINKNLYANGTAIVGKDQTCLHCQPVYYSVPRNNTSINQTHHTFIEPQKPSAPQLFLL</sequence>
<keyword evidence="1" id="KW-0472">Membrane</keyword>
<dbReference type="Pfam" id="PF06770">
    <property type="entry name" value="Arif-1"/>
    <property type="match status" value="1"/>
</dbReference>
<name>A0A5B8YU34_9ABAC</name>
<dbReference type="Proteomes" id="UP001162233">
    <property type="component" value="Segment"/>
</dbReference>
<protein>
    <submittedName>
        <fullName evidence="2">ARIF-1</fullName>
    </submittedName>
</protein>
<accession>A0A5B8YU34</accession>
<feature type="transmembrane region" description="Helical" evidence="1">
    <location>
        <begin position="77"/>
        <end position="98"/>
    </location>
</feature>
<keyword evidence="1" id="KW-0812">Transmembrane</keyword>
<dbReference type="RefSeq" id="YP_010802567.1">
    <property type="nucleotide sequence ID" value="NC_077025.1"/>
</dbReference>
<organism evidence="2 3">
    <name type="scientific">Chrysodeixis includens nucleopolyhedrovirus</name>
    <dbReference type="NCBI Taxonomy" id="1207438"/>
    <lineage>
        <taxon>Viruses</taxon>
        <taxon>Viruses incertae sedis</taxon>
        <taxon>Naldaviricetes</taxon>
        <taxon>Lefavirales</taxon>
        <taxon>Baculoviridae</taxon>
        <taxon>Alphabaculovirus</taxon>
        <taxon>Alphabaculovirus chrincludentis</taxon>
        <taxon>Alphabaculovirus alterchrincludentis</taxon>
    </lineage>
</organism>
<feature type="transmembrane region" description="Helical" evidence="1">
    <location>
        <begin position="12"/>
        <end position="31"/>
    </location>
</feature>
<keyword evidence="1" id="KW-1133">Transmembrane helix</keyword>
<dbReference type="KEGG" id="vg:80541337"/>
<evidence type="ECO:0000256" key="1">
    <source>
        <dbReference type="SAM" id="Phobius"/>
    </source>
</evidence>
<evidence type="ECO:0000313" key="2">
    <source>
        <dbReference type="EMBL" id="QED40651.1"/>
    </source>
</evidence>
<feature type="transmembrane region" description="Helical" evidence="1">
    <location>
        <begin position="51"/>
        <end position="70"/>
    </location>
</feature>
<proteinExistence type="predicted"/>
<dbReference type="InterPro" id="IPR010639">
    <property type="entry name" value="Actin-rearrang-inducing_fac"/>
</dbReference>
<feature type="transmembrane region" description="Helical" evidence="1">
    <location>
        <begin position="167"/>
        <end position="188"/>
    </location>
</feature>